<dbReference type="AlphaFoldDB" id="A0A915B6A6"/>
<proteinExistence type="inferred from homology"/>
<evidence type="ECO:0000256" key="12">
    <source>
        <dbReference type="ARBA" id="ARBA00023173"/>
    </source>
</evidence>
<evidence type="ECO:0000256" key="16">
    <source>
        <dbReference type="ARBA" id="ARBA00023286"/>
    </source>
</evidence>
<dbReference type="InterPro" id="IPR018000">
    <property type="entry name" value="Neurotransmitter_ion_chnl_CS"/>
</dbReference>
<feature type="region of interest" description="Disordered" evidence="21">
    <location>
        <begin position="395"/>
        <end position="440"/>
    </location>
</feature>
<protein>
    <recommendedName>
        <fullName evidence="19">Gamma-aminobutyric acid receptor subunit beta</fullName>
    </recommendedName>
</protein>
<feature type="domain" description="Neurotransmitter-gated ion-channel ligand-binding" evidence="22">
    <location>
        <begin position="56"/>
        <end position="261"/>
    </location>
</feature>
<dbReference type="SUPFAM" id="SSF63712">
    <property type="entry name" value="Nicotinic receptor ligand binding domain-like"/>
    <property type="match status" value="1"/>
</dbReference>
<keyword evidence="7" id="KW-0770">Synapse</keyword>
<dbReference type="GO" id="GO:0034707">
    <property type="term" value="C:chloride channel complex"/>
    <property type="evidence" value="ECO:0007669"/>
    <property type="project" value="UniProtKB-KW"/>
</dbReference>
<evidence type="ECO:0000256" key="13">
    <source>
        <dbReference type="ARBA" id="ARBA00023180"/>
    </source>
</evidence>
<feature type="domain" description="Neurotransmitter-gated ion-channel transmembrane" evidence="23">
    <location>
        <begin position="269"/>
        <end position="521"/>
    </location>
</feature>
<evidence type="ECO:0000256" key="4">
    <source>
        <dbReference type="ARBA" id="ARBA00022692"/>
    </source>
</evidence>
<dbReference type="FunFam" id="2.70.170.10:FF:000021">
    <property type="entry name" value="Gamma-aminobutyric acid receptor isoform 3b"/>
    <property type="match status" value="1"/>
</dbReference>
<organism evidence="24 25">
    <name type="scientific">Parascaris univalens</name>
    <name type="common">Nematode worm</name>
    <dbReference type="NCBI Taxonomy" id="6257"/>
    <lineage>
        <taxon>Eukaryota</taxon>
        <taxon>Metazoa</taxon>
        <taxon>Ecdysozoa</taxon>
        <taxon>Nematoda</taxon>
        <taxon>Chromadorea</taxon>
        <taxon>Rhabditida</taxon>
        <taxon>Spirurina</taxon>
        <taxon>Ascaridomorpha</taxon>
        <taxon>Ascaridoidea</taxon>
        <taxon>Ascarididae</taxon>
        <taxon>Parascaris</taxon>
    </lineage>
</organism>
<dbReference type="InterPro" id="IPR006202">
    <property type="entry name" value="Neur_chan_lig-bd"/>
</dbReference>
<evidence type="ECO:0000259" key="22">
    <source>
        <dbReference type="Pfam" id="PF02931"/>
    </source>
</evidence>
<evidence type="ECO:0000259" key="23">
    <source>
        <dbReference type="Pfam" id="PF02932"/>
    </source>
</evidence>
<evidence type="ECO:0000313" key="24">
    <source>
        <dbReference type="Proteomes" id="UP000887569"/>
    </source>
</evidence>
<evidence type="ECO:0000256" key="2">
    <source>
        <dbReference type="ARBA" id="ARBA00022448"/>
    </source>
</evidence>
<keyword evidence="9 20" id="KW-0472">Membrane</keyword>
<reference evidence="25" key="1">
    <citation type="submission" date="2022-11" db="UniProtKB">
        <authorList>
            <consortium name="WormBaseParasite"/>
        </authorList>
    </citation>
    <scope>IDENTIFICATION</scope>
</reference>
<dbReference type="Pfam" id="PF02932">
    <property type="entry name" value="Neur_chan_memb"/>
    <property type="match status" value="1"/>
</dbReference>
<keyword evidence="6 20" id="KW-1133">Transmembrane helix</keyword>
<feature type="transmembrane region" description="Helical" evidence="20">
    <location>
        <begin position="293"/>
        <end position="312"/>
    </location>
</feature>
<dbReference type="SUPFAM" id="SSF90112">
    <property type="entry name" value="Neurotransmitter-gated ion-channel transmembrane pore"/>
    <property type="match status" value="1"/>
</dbReference>
<dbReference type="PANTHER" id="PTHR18945">
    <property type="entry name" value="NEUROTRANSMITTER GATED ION CHANNEL"/>
    <property type="match status" value="1"/>
</dbReference>
<dbReference type="PROSITE" id="PS00236">
    <property type="entry name" value="NEUROTR_ION_CHANNEL"/>
    <property type="match status" value="1"/>
</dbReference>
<evidence type="ECO:0000256" key="9">
    <source>
        <dbReference type="ARBA" id="ARBA00023136"/>
    </source>
</evidence>
<dbReference type="WBParaSite" id="PgR025_g090_t02">
    <property type="protein sequence ID" value="PgR025_g090_t02"/>
    <property type="gene ID" value="PgR025_g090"/>
</dbReference>
<dbReference type="InterPro" id="IPR002289">
    <property type="entry name" value="GABAAb_rcpt"/>
</dbReference>
<keyword evidence="24" id="KW-1185">Reference proteome</keyword>
<keyword evidence="10" id="KW-1015">Disulfide bond</keyword>
<keyword evidence="4 20" id="KW-0812">Transmembrane</keyword>
<dbReference type="NCBIfam" id="TIGR00860">
    <property type="entry name" value="LIC"/>
    <property type="match status" value="1"/>
</dbReference>
<comment type="similarity">
    <text evidence="1">Belongs to the ligand-gated ion channel (TC 1.A.9) family. Gamma-aminobutyric acid receptor (TC 1.A.9.5) subfamily.</text>
</comment>
<dbReference type="PRINTS" id="PR00253">
    <property type="entry name" value="GABAARECEPTR"/>
</dbReference>
<dbReference type="InterPro" id="IPR036734">
    <property type="entry name" value="Neur_chan_lig-bd_sf"/>
</dbReference>
<evidence type="ECO:0000256" key="14">
    <source>
        <dbReference type="ARBA" id="ARBA00023214"/>
    </source>
</evidence>
<dbReference type="CDD" id="cd19049">
    <property type="entry name" value="LGIC_TM_anion"/>
    <property type="match status" value="1"/>
</dbReference>
<dbReference type="InterPro" id="IPR038050">
    <property type="entry name" value="Neuro_actylchol_rec"/>
</dbReference>
<feature type="transmembrane region" description="Helical" evidence="20">
    <location>
        <begin position="262"/>
        <end position="286"/>
    </location>
</feature>
<keyword evidence="15" id="KW-0628">Postsynaptic cell membrane</keyword>
<feature type="transmembrane region" description="Helical" evidence="20">
    <location>
        <begin position="507"/>
        <end position="524"/>
    </location>
</feature>
<evidence type="ECO:0000256" key="5">
    <source>
        <dbReference type="ARBA" id="ARBA00022729"/>
    </source>
</evidence>
<dbReference type="InterPro" id="IPR006029">
    <property type="entry name" value="Neurotrans-gated_channel_TM"/>
</dbReference>
<dbReference type="Pfam" id="PF02931">
    <property type="entry name" value="Neur_chan_LBD"/>
    <property type="match status" value="1"/>
</dbReference>
<comment type="subcellular location">
    <subcellularLocation>
        <location evidence="18">Postsynaptic cell membrane</location>
        <topology evidence="18">Multi-pass membrane protein</topology>
    </subcellularLocation>
</comment>
<dbReference type="PRINTS" id="PR01160">
    <property type="entry name" value="GABAARBETA"/>
</dbReference>
<keyword evidence="14" id="KW-0868">Chloride</keyword>
<keyword evidence="17 20" id="KW-0407">Ion channel</keyword>
<keyword evidence="16" id="KW-1071">Ligand-gated ion channel</keyword>
<evidence type="ECO:0000256" key="11">
    <source>
        <dbReference type="ARBA" id="ARBA00023170"/>
    </source>
</evidence>
<name>A0A915B6A6_PARUN</name>
<dbReference type="Gene3D" id="2.70.170.10">
    <property type="entry name" value="Neurotransmitter-gated ion-channel ligand-binding domain"/>
    <property type="match status" value="1"/>
</dbReference>
<evidence type="ECO:0000256" key="17">
    <source>
        <dbReference type="ARBA" id="ARBA00023303"/>
    </source>
</evidence>
<dbReference type="GO" id="GO:0045211">
    <property type="term" value="C:postsynaptic membrane"/>
    <property type="evidence" value="ECO:0007669"/>
    <property type="project" value="UniProtKB-SubCell"/>
</dbReference>
<evidence type="ECO:0000256" key="1">
    <source>
        <dbReference type="ARBA" id="ARBA00010180"/>
    </source>
</evidence>
<evidence type="ECO:0000256" key="18">
    <source>
        <dbReference type="ARBA" id="ARBA00034104"/>
    </source>
</evidence>
<dbReference type="FunFam" id="1.20.58.390:FF:000040">
    <property type="entry name" value="Gamma-aminobutyric acid receptor subunit beta-like"/>
    <property type="match status" value="1"/>
</dbReference>
<dbReference type="InterPro" id="IPR006201">
    <property type="entry name" value="Neur_channel"/>
</dbReference>
<accession>A0A915B6A6</accession>
<sequence>MRRLTTFQHNIILIAFLLSTSLLFSISTGNLLKLQEVNNTVTTSAPSHAATYSNASALLAHLLADYDIRLRPGFGGDALLLTMDIIIASFDSMSEVNMDYTVTMYLHQYWRDERLSWSPHIDIDDMTLSGEFSQHIWVPDTFLANDKQSFLHDVTEKNTMIRLTRDGRVAYGMRFTSTLACHMDLRNYPLDSQNCTVEIESYGYTTSEVLMKWNHPLAVHGVDRADVPQFKILGFQTEDSIVSTATGSYQRLSLVFQLKRNVGYFVFQTYLPCILIVMLSWVSFWINHEATSARVALGITTVLTMTTISTGVRQSLPRISYVKSIDIYLVMCFVFVFAALLEYAAVNYSYWGGRAREQEIAEWPVNGSRANYRDKEDTEGAVNLTKWGVPQSLVEKDVDHQPNSEEPADSAARTRPSSPLVSLIGGGETTNLDSPDYPRYNTQQVSNNRLRFRLVSARGKRRCIMAGGKPCSQSIKMSVHRFGRRARAAFPSFRVRDVNVIDKNSRVIFPVSFILFNTFYWGYYTMLQ</sequence>
<dbReference type="Gene3D" id="1.20.58.390">
    <property type="entry name" value="Neurotransmitter-gated ion-channel transmembrane domain"/>
    <property type="match status" value="1"/>
</dbReference>
<evidence type="ECO:0000256" key="20">
    <source>
        <dbReference type="RuleBase" id="RU000687"/>
    </source>
</evidence>
<dbReference type="GO" id="GO:0004890">
    <property type="term" value="F:GABA-A receptor activity"/>
    <property type="evidence" value="ECO:0007669"/>
    <property type="project" value="InterPro"/>
</dbReference>
<dbReference type="PRINTS" id="PR00252">
    <property type="entry name" value="NRIONCHANNEL"/>
</dbReference>
<keyword evidence="11" id="KW-0675">Receptor</keyword>
<evidence type="ECO:0000256" key="6">
    <source>
        <dbReference type="ARBA" id="ARBA00022989"/>
    </source>
</evidence>
<evidence type="ECO:0000256" key="19">
    <source>
        <dbReference type="ARBA" id="ARBA00071250"/>
    </source>
</evidence>
<dbReference type="Proteomes" id="UP000887569">
    <property type="component" value="Unplaced"/>
</dbReference>
<dbReference type="InterPro" id="IPR006028">
    <property type="entry name" value="GABAA/Glycine_rcpt"/>
</dbReference>
<feature type="transmembrane region" description="Helical" evidence="20">
    <location>
        <begin position="327"/>
        <end position="346"/>
    </location>
</feature>
<evidence type="ECO:0000313" key="25">
    <source>
        <dbReference type="WBParaSite" id="PgR025_g090_t02"/>
    </source>
</evidence>
<evidence type="ECO:0000256" key="10">
    <source>
        <dbReference type="ARBA" id="ARBA00023157"/>
    </source>
</evidence>
<keyword evidence="3" id="KW-1003">Cell membrane</keyword>
<evidence type="ECO:0000256" key="8">
    <source>
        <dbReference type="ARBA" id="ARBA00023065"/>
    </source>
</evidence>
<keyword evidence="8 20" id="KW-0406">Ion transport</keyword>
<keyword evidence="5" id="KW-0732">Signal</keyword>
<keyword evidence="2 20" id="KW-0813">Transport</keyword>
<evidence type="ECO:0000256" key="15">
    <source>
        <dbReference type="ARBA" id="ARBA00023257"/>
    </source>
</evidence>
<keyword evidence="13" id="KW-0325">Glycoprotein</keyword>
<evidence type="ECO:0000256" key="21">
    <source>
        <dbReference type="SAM" id="MobiDB-lite"/>
    </source>
</evidence>
<dbReference type="InterPro" id="IPR036719">
    <property type="entry name" value="Neuro-gated_channel_TM_sf"/>
</dbReference>
<evidence type="ECO:0000256" key="7">
    <source>
        <dbReference type="ARBA" id="ARBA00023018"/>
    </source>
</evidence>
<dbReference type="GO" id="GO:0005254">
    <property type="term" value="F:chloride channel activity"/>
    <property type="evidence" value="ECO:0007669"/>
    <property type="project" value="UniProtKB-KW"/>
</dbReference>
<keyword evidence="12" id="KW-0869">Chloride channel</keyword>
<evidence type="ECO:0000256" key="3">
    <source>
        <dbReference type="ARBA" id="ARBA00022475"/>
    </source>
</evidence>
<dbReference type="GO" id="GO:0005230">
    <property type="term" value="F:extracellular ligand-gated monoatomic ion channel activity"/>
    <property type="evidence" value="ECO:0007669"/>
    <property type="project" value="InterPro"/>
</dbReference>